<dbReference type="Gene3D" id="1.10.10.10">
    <property type="entry name" value="Winged helix-like DNA-binding domain superfamily/Winged helix DNA-binding domain"/>
    <property type="match status" value="1"/>
</dbReference>
<dbReference type="Pfam" id="PF00196">
    <property type="entry name" value="GerE"/>
    <property type="match status" value="1"/>
</dbReference>
<dbReference type="Proteomes" id="UP000238365">
    <property type="component" value="Chromosome"/>
</dbReference>
<dbReference type="InterPro" id="IPR016032">
    <property type="entry name" value="Sig_transdc_resp-reg_C-effctor"/>
</dbReference>
<proteinExistence type="predicted"/>
<keyword evidence="4" id="KW-1185">Reference proteome</keyword>
<reference evidence="3 4" key="1">
    <citation type="submission" date="2018-01" db="EMBL/GenBank/DDBJ databases">
        <title>Complete and assembled Genome of Pantoea gaviniae DSM22758T.</title>
        <authorList>
            <person name="Stevens M.J.A."/>
            <person name="Zurfluh K."/>
            <person name="Stephan R."/>
        </authorList>
    </citation>
    <scope>NUCLEOTIDE SEQUENCE [LARGE SCALE GENOMIC DNA]</scope>
    <source>
        <strain evidence="3 4">DSM 22758</strain>
    </source>
</reference>
<dbReference type="SUPFAM" id="SSF46894">
    <property type="entry name" value="C-terminal effector domain of the bipartite response regulators"/>
    <property type="match status" value="1"/>
</dbReference>
<evidence type="ECO:0000256" key="1">
    <source>
        <dbReference type="ARBA" id="ARBA00023125"/>
    </source>
</evidence>
<name>A0A2L0IB88_9GAMM</name>
<accession>A0A2L0IB88</accession>
<dbReference type="AlphaFoldDB" id="A0A2L0IB88"/>
<dbReference type="GO" id="GO:0006355">
    <property type="term" value="P:regulation of DNA-templated transcription"/>
    <property type="evidence" value="ECO:0007669"/>
    <property type="project" value="InterPro"/>
</dbReference>
<organism evidence="3 4">
    <name type="scientific">Mixta gaviniae</name>
    <dbReference type="NCBI Taxonomy" id="665914"/>
    <lineage>
        <taxon>Bacteria</taxon>
        <taxon>Pseudomonadati</taxon>
        <taxon>Pseudomonadota</taxon>
        <taxon>Gammaproteobacteria</taxon>
        <taxon>Enterobacterales</taxon>
        <taxon>Erwiniaceae</taxon>
        <taxon>Mixta</taxon>
    </lineage>
</organism>
<dbReference type="GO" id="GO:0003677">
    <property type="term" value="F:DNA binding"/>
    <property type="evidence" value="ECO:0007669"/>
    <property type="project" value="UniProtKB-KW"/>
</dbReference>
<protein>
    <recommendedName>
        <fullName evidence="2">HTH luxR-type domain-containing protein</fullName>
    </recommendedName>
</protein>
<dbReference type="InterPro" id="IPR036388">
    <property type="entry name" value="WH-like_DNA-bd_sf"/>
</dbReference>
<sequence>MKRMKIIVCSDNFFFAQGVTALLHSLGHEIWDFFYYPEKPLPDDPQAEFTLIIDTNERKRLRQLFARLDGRLLRIFFITDEILHKNALSRAFQGVIPRKSSAQALVAALHQERAGAQPLEVLLTIQQRKVLQYLIRGITPGMVARLMNISVKTVSAHKRKVLMNFGLRKMNARSFNCLADFIYKSLLISEHNRPKKSNCFTPPAWRVYRAG</sequence>
<dbReference type="KEGG" id="pgz:C2E15_01330"/>
<evidence type="ECO:0000313" key="4">
    <source>
        <dbReference type="Proteomes" id="UP000238365"/>
    </source>
</evidence>
<dbReference type="PRINTS" id="PR00038">
    <property type="entry name" value="HTHLUXR"/>
</dbReference>
<dbReference type="EMBL" id="CP026377">
    <property type="protein sequence ID" value="AUX91871.1"/>
    <property type="molecule type" value="Genomic_DNA"/>
</dbReference>
<keyword evidence="1" id="KW-0238">DNA-binding</keyword>
<dbReference type="InterPro" id="IPR000792">
    <property type="entry name" value="Tscrpt_reg_LuxR_C"/>
</dbReference>
<evidence type="ECO:0000313" key="3">
    <source>
        <dbReference type="EMBL" id="AUX91871.1"/>
    </source>
</evidence>
<gene>
    <name evidence="3" type="ORF">C2E15_01330</name>
</gene>
<dbReference type="SMART" id="SM00421">
    <property type="entry name" value="HTH_LUXR"/>
    <property type="match status" value="1"/>
</dbReference>
<evidence type="ECO:0000259" key="2">
    <source>
        <dbReference type="SMART" id="SM00421"/>
    </source>
</evidence>
<feature type="domain" description="HTH luxR-type" evidence="2">
    <location>
        <begin position="120"/>
        <end position="182"/>
    </location>
</feature>